<evidence type="ECO:0000313" key="1">
    <source>
        <dbReference type="Proteomes" id="UP000887580"/>
    </source>
</evidence>
<dbReference type="Proteomes" id="UP000887580">
    <property type="component" value="Unplaced"/>
</dbReference>
<name>A0AC35FUQ8_9BILA</name>
<dbReference type="WBParaSite" id="PS1159_v2.g21095.t1">
    <property type="protein sequence ID" value="PS1159_v2.g21095.t1"/>
    <property type="gene ID" value="PS1159_v2.g21095"/>
</dbReference>
<sequence length="212" mass="24706">MESNYSGDMQKLLCLIIQEKKKVNYKNEENEWKKDSTTKSSPLSLHINVYEKDFLNLNYGTKDDGLKRIKKEIVSRSVIQNPFEFSRQQNSNETKVPEVVQFRTSQQLYDPNQMDQWALNELPHYSDALYIIFLVFGIVFSIVGICGTIYSIKRTRSIGPKLEEQFKIVHDDQLNYPRCAVAAAEQNISVATPWKHYFTRDEQPFIKETALP</sequence>
<protein>
    <submittedName>
        <fullName evidence="2">Uncharacterized protein</fullName>
    </submittedName>
</protein>
<proteinExistence type="predicted"/>
<reference evidence="2" key="1">
    <citation type="submission" date="2022-11" db="UniProtKB">
        <authorList>
            <consortium name="WormBaseParasite"/>
        </authorList>
    </citation>
    <scope>IDENTIFICATION</scope>
</reference>
<organism evidence="1 2">
    <name type="scientific">Panagrolaimus sp. PS1159</name>
    <dbReference type="NCBI Taxonomy" id="55785"/>
    <lineage>
        <taxon>Eukaryota</taxon>
        <taxon>Metazoa</taxon>
        <taxon>Ecdysozoa</taxon>
        <taxon>Nematoda</taxon>
        <taxon>Chromadorea</taxon>
        <taxon>Rhabditida</taxon>
        <taxon>Tylenchina</taxon>
        <taxon>Panagrolaimomorpha</taxon>
        <taxon>Panagrolaimoidea</taxon>
        <taxon>Panagrolaimidae</taxon>
        <taxon>Panagrolaimus</taxon>
    </lineage>
</organism>
<evidence type="ECO:0000313" key="2">
    <source>
        <dbReference type="WBParaSite" id="PS1159_v2.g21095.t1"/>
    </source>
</evidence>
<accession>A0AC35FUQ8</accession>